<comment type="similarity">
    <text evidence="1">Belongs to the tannase family.</text>
</comment>
<dbReference type="GO" id="GO:0052689">
    <property type="term" value="F:carboxylic ester hydrolase activity"/>
    <property type="evidence" value="ECO:0007669"/>
    <property type="project" value="UniProtKB-KW"/>
</dbReference>
<evidence type="ECO:0000256" key="8">
    <source>
        <dbReference type="SAM" id="MobiDB-lite"/>
    </source>
</evidence>
<dbReference type="OrthoDB" id="7062032at2"/>
<keyword evidence="2" id="KW-0719">Serine esterase</keyword>
<organism evidence="10 11">
    <name type="scientific">Pseudacidovorax intermedius</name>
    <dbReference type="NCBI Taxonomy" id="433924"/>
    <lineage>
        <taxon>Bacteria</taxon>
        <taxon>Pseudomonadati</taxon>
        <taxon>Pseudomonadota</taxon>
        <taxon>Betaproteobacteria</taxon>
        <taxon>Burkholderiales</taxon>
        <taxon>Comamonadaceae</taxon>
        <taxon>Pseudacidovorax</taxon>
    </lineage>
</organism>
<evidence type="ECO:0000256" key="7">
    <source>
        <dbReference type="ARBA" id="ARBA00023157"/>
    </source>
</evidence>
<evidence type="ECO:0000256" key="6">
    <source>
        <dbReference type="ARBA" id="ARBA00022837"/>
    </source>
</evidence>
<feature type="region of interest" description="Disordered" evidence="8">
    <location>
        <begin position="514"/>
        <end position="534"/>
    </location>
</feature>
<feature type="signal peptide" evidence="9">
    <location>
        <begin position="1"/>
        <end position="26"/>
    </location>
</feature>
<proteinExistence type="inferred from homology"/>
<evidence type="ECO:0000256" key="2">
    <source>
        <dbReference type="ARBA" id="ARBA00022487"/>
    </source>
</evidence>
<dbReference type="PANTHER" id="PTHR33938:SF15">
    <property type="entry name" value="FERULOYL ESTERASE B-RELATED"/>
    <property type="match status" value="1"/>
</dbReference>
<evidence type="ECO:0000256" key="1">
    <source>
        <dbReference type="ARBA" id="ARBA00006249"/>
    </source>
</evidence>
<dbReference type="GO" id="GO:0046872">
    <property type="term" value="F:metal ion binding"/>
    <property type="evidence" value="ECO:0007669"/>
    <property type="project" value="UniProtKB-KW"/>
</dbReference>
<evidence type="ECO:0000256" key="5">
    <source>
        <dbReference type="ARBA" id="ARBA00022801"/>
    </source>
</evidence>
<dbReference type="Pfam" id="PF07519">
    <property type="entry name" value="Tannase"/>
    <property type="match status" value="1"/>
</dbReference>
<feature type="chain" id="PRO_5007546416" evidence="9">
    <location>
        <begin position="27"/>
        <end position="564"/>
    </location>
</feature>
<dbReference type="PATRIC" id="fig|433924.3.peg.1519"/>
<dbReference type="AlphaFoldDB" id="A0A147GMF4"/>
<dbReference type="Gene3D" id="3.40.50.1820">
    <property type="entry name" value="alpha/beta hydrolase"/>
    <property type="match status" value="1"/>
</dbReference>
<keyword evidence="5" id="KW-0378">Hydrolase</keyword>
<keyword evidence="7" id="KW-1015">Disulfide bond</keyword>
<dbReference type="PROSITE" id="PS51257">
    <property type="entry name" value="PROKAR_LIPOPROTEIN"/>
    <property type="match status" value="1"/>
</dbReference>
<evidence type="ECO:0000313" key="11">
    <source>
        <dbReference type="Proteomes" id="UP000072741"/>
    </source>
</evidence>
<keyword evidence="3" id="KW-0479">Metal-binding</keyword>
<dbReference type="PANTHER" id="PTHR33938">
    <property type="entry name" value="FERULOYL ESTERASE B-RELATED"/>
    <property type="match status" value="1"/>
</dbReference>
<dbReference type="RefSeq" id="WP_058644093.1">
    <property type="nucleotide sequence ID" value="NZ_LDSL01000167.1"/>
</dbReference>
<evidence type="ECO:0000256" key="4">
    <source>
        <dbReference type="ARBA" id="ARBA00022729"/>
    </source>
</evidence>
<dbReference type="Proteomes" id="UP000072741">
    <property type="component" value="Unassembled WGS sequence"/>
</dbReference>
<dbReference type="EMBL" id="LDSL01000167">
    <property type="protein sequence ID" value="KTT14891.1"/>
    <property type="molecule type" value="Genomic_DNA"/>
</dbReference>
<evidence type="ECO:0000256" key="3">
    <source>
        <dbReference type="ARBA" id="ARBA00022723"/>
    </source>
</evidence>
<evidence type="ECO:0000256" key="9">
    <source>
        <dbReference type="SAM" id="SignalP"/>
    </source>
</evidence>
<dbReference type="SUPFAM" id="SSF53474">
    <property type="entry name" value="alpha/beta-Hydrolases"/>
    <property type="match status" value="1"/>
</dbReference>
<keyword evidence="6" id="KW-0106">Calcium</keyword>
<dbReference type="InterPro" id="IPR011118">
    <property type="entry name" value="Tannase/feruloyl_esterase"/>
</dbReference>
<reference evidence="10 11" key="1">
    <citation type="journal article" date="2016" name="Front. Microbiol.">
        <title>Genomic Resource of Rice Seed Associated Bacteria.</title>
        <authorList>
            <person name="Midha S."/>
            <person name="Bansal K."/>
            <person name="Sharma S."/>
            <person name="Kumar N."/>
            <person name="Patil P.P."/>
            <person name="Chaudhry V."/>
            <person name="Patil P.B."/>
        </authorList>
    </citation>
    <scope>NUCLEOTIDE SEQUENCE [LARGE SCALE GENOMIC DNA]</scope>
    <source>
        <strain evidence="10 11">NS331</strain>
    </source>
</reference>
<protein>
    <submittedName>
        <fullName evidence="10">Esterase</fullName>
    </submittedName>
</protein>
<keyword evidence="4 9" id="KW-0732">Signal</keyword>
<keyword evidence="11" id="KW-1185">Reference proteome</keyword>
<comment type="caution">
    <text evidence="10">The sequence shown here is derived from an EMBL/GenBank/DDBJ whole genome shotgun (WGS) entry which is preliminary data.</text>
</comment>
<evidence type="ECO:0000313" key="10">
    <source>
        <dbReference type="EMBL" id="KTT14891.1"/>
    </source>
</evidence>
<dbReference type="InterPro" id="IPR029058">
    <property type="entry name" value="AB_hydrolase_fold"/>
</dbReference>
<name>A0A147GMF4_9BURK</name>
<accession>A0A147GMF4</accession>
<gene>
    <name evidence="10" type="ORF">NS331_22130</name>
</gene>
<sequence>MTALRLAATCGAIALLAACGSRPPDAATAMKAARPGELHTCERLEAAPGVVFTAVRSVPAGPVAVRGGSEQAPAHCLVQGRMAERTSPVDGQRYAIGFELRLPQAWNGRFLFQANGGLDGVVVPALGGIGGGGPRSNALAMGFAVVSSDAGHPAPNPRFGLDPQARRDYGYSAVAQLTPVAKQLVAQAYGRPADRSYIAGCSNGGRHAMVAASRLPQAFDGVLAGDPGFHLPRAAVAQLYGAQQYAPLATGKTPQGEPDLQTAFTPGQLQTLSRAVLARCDMLDGLTDGIVGDLKSCQARFNLGRDVPTCTAGRQDSCLDPAQKMALARVFAGARDGSGRALYSSFPFDPGVAGANWREWKFASPATRDAGAVAFIFSTPPLADRPQGLPFALGFDMDRDAPRIDATQPPYDESAMAFMVPPNAERLQSLRARGGRMLVYHGTGDPVFSSDDTAAWYERLQATHAGRAGDFVRYFPVPAMNHCSGGPSTDQFDMLGALVDWVENGHAPDEVIAQARGPGSAQPNPEVPANWAPDRSRPLCPYPAVARFRGGDTERASSFACVAP</sequence>